<dbReference type="Proteomes" id="UP001143486">
    <property type="component" value="Unassembled WGS sequence"/>
</dbReference>
<dbReference type="InterPro" id="IPR002201">
    <property type="entry name" value="Glyco_trans_9"/>
</dbReference>
<name>A0A9W6MLZ4_9PROT</name>
<evidence type="ECO:0000256" key="2">
    <source>
        <dbReference type="ARBA" id="ARBA00022679"/>
    </source>
</evidence>
<protein>
    <submittedName>
        <fullName evidence="3">Glycosyl transferase</fullName>
    </submittedName>
</protein>
<sequence>MERVLFITSTRIGDAIINSGVLNHLVETRPDARFTIACGPLAASLFAAVPRLERVIVMAKKPAGGHWFDLWRETVGTEWDLVVDLRCSATAWLLRARERRILRQAGEPVHKVIEAASVLGLQDTPPDPGLWLPETDRAAALEHMPEGPDYLAICPSASWIFKVWPPEKFAEFILRFTGPDGVMPGARVVMLGGPHDAAYARPIYDALPEFDFIDLLGLGLPETAACLARARLYVGNDSGLMHMSAAMGTPTLGLFGPSDDRCYAPWGDHCEAVRGPATFDEIDRAHGDRRKHPESLLADLAVDTVYDAARSLFERTKP</sequence>
<reference evidence="3" key="1">
    <citation type="journal article" date="2014" name="Int. J. Syst. Evol. Microbiol.">
        <title>Complete genome sequence of Corynebacterium casei LMG S-19264T (=DSM 44701T), isolated from a smear-ripened cheese.</title>
        <authorList>
            <consortium name="US DOE Joint Genome Institute (JGI-PGF)"/>
            <person name="Walter F."/>
            <person name="Albersmeier A."/>
            <person name="Kalinowski J."/>
            <person name="Ruckert C."/>
        </authorList>
    </citation>
    <scope>NUCLEOTIDE SEQUENCE</scope>
    <source>
        <strain evidence="3">VKM B-1513</strain>
    </source>
</reference>
<dbReference type="GO" id="GO:0009244">
    <property type="term" value="P:lipopolysaccharide core region biosynthetic process"/>
    <property type="evidence" value="ECO:0007669"/>
    <property type="project" value="TreeGrafter"/>
</dbReference>
<organism evidence="3 4">
    <name type="scientific">Maricaulis virginensis</name>
    <dbReference type="NCBI Taxonomy" id="144022"/>
    <lineage>
        <taxon>Bacteria</taxon>
        <taxon>Pseudomonadati</taxon>
        <taxon>Pseudomonadota</taxon>
        <taxon>Alphaproteobacteria</taxon>
        <taxon>Maricaulales</taxon>
        <taxon>Maricaulaceae</taxon>
        <taxon>Maricaulis</taxon>
    </lineage>
</organism>
<dbReference type="Gene3D" id="3.40.50.2000">
    <property type="entry name" value="Glycogen Phosphorylase B"/>
    <property type="match status" value="2"/>
</dbReference>
<dbReference type="RefSeq" id="WP_271184993.1">
    <property type="nucleotide sequence ID" value="NZ_BSFE01000001.1"/>
</dbReference>
<dbReference type="CDD" id="cd03789">
    <property type="entry name" value="GT9_LPS_heptosyltransferase"/>
    <property type="match status" value="1"/>
</dbReference>
<dbReference type="GO" id="GO:0005829">
    <property type="term" value="C:cytosol"/>
    <property type="evidence" value="ECO:0007669"/>
    <property type="project" value="TreeGrafter"/>
</dbReference>
<dbReference type="PANTHER" id="PTHR30160:SF1">
    <property type="entry name" value="LIPOPOLYSACCHARIDE 1,2-N-ACETYLGLUCOSAMINETRANSFERASE-RELATED"/>
    <property type="match status" value="1"/>
</dbReference>
<accession>A0A9W6MLZ4</accession>
<proteinExistence type="predicted"/>
<keyword evidence="2 3" id="KW-0808">Transferase</keyword>
<dbReference type="AlphaFoldDB" id="A0A9W6MLZ4"/>
<evidence type="ECO:0000313" key="3">
    <source>
        <dbReference type="EMBL" id="GLK50592.1"/>
    </source>
</evidence>
<evidence type="ECO:0000256" key="1">
    <source>
        <dbReference type="ARBA" id="ARBA00022676"/>
    </source>
</evidence>
<evidence type="ECO:0000313" key="4">
    <source>
        <dbReference type="Proteomes" id="UP001143486"/>
    </source>
</evidence>
<keyword evidence="1" id="KW-0328">Glycosyltransferase</keyword>
<dbReference type="EMBL" id="BSFE01000001">
    <property type="protein sequence ID" value="GLK50592.1"/>
    <property type="molecule type" value="Genomic_DNA"/>
</dbReference>
<dbReference type="PANTHER" id="PTHR30160">
    <property type="entry name" value="TETRAACYLDISACCHARIDE 4'-KINASE-RELATED"/>
    <property type="match status" value="1"/>
</dbReference>
<keyword evidence="4" id="KW-1185">Reference proteome</keyword>
<comment type="caution">
    <text evidence="3">The sequence shown here is derived from an EMBL/GenBank/DDBJ whole genome shotgun (WGS) entry which is preliminary data.</text>
</comment>
<reference evidence="3" key="2">
    <citation type="submission" date="2023-01" db="EMBL/GenBank/DDBJ databases">
        <authorList>
            <person name="Sun Q."/>
            <person name="Evtushenko L."/>
        </authorList>
    </citation>
    <scope>NUCLEOTIDE SEQUENCE</scope>
    <source>
        <strain evidence="3">VKM B-1513</strain>
    </source>
</reference>
<dbReference type="GO" id="GO:0008713">
    <property type="term" value="F:ADP-heptose-lipopolysaccharide heptosyltransferase activity"/>
    <property type="evidence" value="ECO:0007669"/>
    <property type="project" value="TreeGrafter"/>
</dbReference>
<dbReference type="Pfam" id="PF01075">
    <property type="entry name" value="Glyco_transf_9"/>
    <property type="match status" value="1"/>
</dbReference>
<dbReference type="InterPro" id="IPR051199">
    <property type="entry name" value="LPS_LOS_Heptosyltrfase"/>
</dbReference>
<gene>
    <name evidence="3" type="ORF">GCM10017621_01000</name>
</gene>
<dbReference type="SUPFAM" id="SSF53756">
    <property type="entry name" value="UDP-Glycosyltransferase/glycogen phosphorylase"/>
    <property type="match status" value="1"/>
</dbReference>